<dbReference type="FunFam" id="3.40.50.720:FF:000147">
    <property type="entry name" value="Reticulon-4-interacting protein 1 homolog, mitochondrial"/>
    <property type="match status" value="1"/>
</dbReference>
<keyword evidence="3" id="KW-0809">Transit peptide</keyword>
<accession>A0A146LFX7</accession>
<dbReference type="Pfam" id="PF13602">
    <property type="entry name" value="ADH_zinc_N_2"/>
    <property type="match status" value="1"/>
</dbReference>
<evidence type="ECO:0000256" key="2">
    <source>
        <dbReference type="ARBA" id="ARBA00010371"/>
    </source>
</evidence>
<gene>
    <name evidence="7" type="primary">rtn4ip1_0</name>
    <name evidence="7" type="ORF">g.75591</name>
</gene>
<dbReference type="InterPro" id="IPR037397">
    <property type="entry name" value="RTN4IP1"/>
</dbReference>
<protein>
    <submittedName>
        <fullName evidence="7">Reticulon-4-interacting protein 1, mitochondrial</fullName>
    </submittedName>
</protein>
<dbReference type="Gene3D" id="3.90.180.10">
    <property type="entry name" value="Medium-chain alcohol dehydrogenases, catalytic domain"/>
    <property type="match status" value="1"/>
</dbReference>
<dbReference type="CDD" id="cd08248">
    <property type="entry name" value="RTN4I1"/>
    <property type="match status" value="1"/>
</dbReference>
<dbReference type="PANTHER" id="PTHR11695:SF294">
    <property type="entry name" value="RETICULON-4-INTERACTING PROTEIN 1, MITOCHONDRIAL"/>
    <property type="match status" value="1"/>
</dbReference>
<organism evidence="7">
    <name type="scientific">Lygus hesperus</name>
    <name type="common">Western plant bug</name>
    <dbReference type="NCBI Taxonomy" id="30085"/>
    <lineage>
        <taxon>Eukaryota</taxon>
        <taxon>Metazoa</taxon>
        <taxon>Ecdysozoa</taxon>
        <taxon>Arthropoda</taxon>
        <taxon>Hexapoda</taxon>
        <taxon>Insecta</taxon>
        <taxon>Pterygota</taxon>
        <taxon>Neoptera</taxon>
        <taxon>Paraneoptera</taxon>
        <taxon>Hemiptera</taxon>
        <taxon>Heteroptera</taxon>
        <taxon>Panheteroptera</taxon>
        <taxon>Cimicomorpha</taxon>
        <taxon>Miridae</taxon>
        <taxon>Mirini</taxon>
        <taxon>Lygus</taxon>
    </lineage>
</organism>
<feature type="domain" description="Enoyl reductase (ER)" evidence="6">
    <location>
        <begin position="51"/>
        <end position="395"/>
    </location>
</feature>
<name>A0A146LFX7_LYGHE</name>
<evidence type="ECO:0000256" key="5">
    <source>
        <dbReference type="ARBA" id="ARBA00023128"/>
    </source>
</evidence>
<dbReference type="SUPFAM" id="SSF50129">
    <property type="entry name" value="GroES-like"/>
    <property type="match status" value="1"/>
</dbReference>
<proteinExistence type="inferred from homology"/>
<dbReference type="EMBL" id="GDHC01012723">
    <property type="protein sequence ID" value="JAQ05906.1"/>
    <property type="molecule type" value="Transcribed_RNA"/>
</dbReference>
<dbReference type="Gene3D" id="3.40.50.720">
    <property type="entry name" value="NAD(P)-binding Rossmann-like Domain"/>
    <property type="match status" value="1"/>
</dbReference>
<evidence type="ECO:0000256" key="4">
    <source>
        <dbReference type="ARBA" id="ARBA00023002"/>
    </source>
</evidence>
<dbReference type="Pfam" id="PF08240">
    <property type="entry name" value="ADH_N"/>
    <property type="match status" value="1"/>
</dbReference>
<dbReference type="InterPro" id="IPR036291">
    <property type="entry name" value="NAD(P)-bd_dom_sf"/>
</dbReference>
<evidence type="ECO:0000256" key="1">
    <source>
        <dbReference type="ARBA" id="ARBA00004173"/>
    </source>
</evidence>
<sequence length="404" mass="43169">MSLGRKAIKQLSSRLTGFSSRHASASSLSLNEHPFAHPENVMSAWRVSSYGSLDKLSLCNDVSKPVISKPRDVLVKVRAASLNPLDAAMLGGYGQVLLDAMRSVEGCVQDRKISLPLTLGRDFCGEVVAKGCDVRNVRVGDTVYGVVVPHLPGSHADFVITDSCLVSRKPEHLSDEEASSIFYTALTAWSALKVTGDIILTSPKGLRALVIGGSGGVGTVAIQLLKNWGVEVTTTCATDAVPLLESLNADIVIDYKKPDALKDLEIVGKFDIILDASGTASPNMYLGFLREWRNAKFITLKSPMLSNTDKFGLVGGMAQNALDLALANIKSGAVAKGATVRWGFFLPVAAGISEINDMVSEKKIKPVVEKVYSFADMPAAFERMSGGHLRGKLVVTMDSSKVTN</sequence>
<reference evidence="7" key="1">
    <citation type="journal article" date="2016" name="Gigascience">
        <title>De novo construction of an expanded transcriptome assembly for the western tarnished plant bug, Lygus hesperus.</title>
        <authorList>
            <person name="Tassone E.E."/>
            <person name="Geib S.M."/>
            <person name="Hall B."/>
            <person name="Fabrick J.A."/>
            <person name="Brent C.S."/>
            <person name="Hull J.J."/>
        </authorList>
    </citation>
    <scope>NUCLEOTIDE SEQUENCE</scope>
</reference>
<dbReference type="GO" id="GO:0005739">
    <property type="term" value="C:mitochondrion"/>
    <property type="evidence" value="ECO:0007669"/>
    <property type="project" value="UniProtKB-SubCell"/>
</dbReference>
<evidence type="ECO:0000313" key="7">
    <source>
        <dbReference type="EMBL" id="JAQ05906.1"/>
    </source>
</evidence>
<dbReference type="SUPFAM" id="SSF51735">
    <property type="entry name" value="NAD(P)-binding Rossmann-fold domains"/>
    <property type="match status" value="1"/>
</dbReference>
<dbReference type="SMART" id="SM00829">
    <property type="entry name" value="PKS_ER"/>
    <property type="match status" value="1"/>
</dbReference>
<keyword evidence="4" id="KW-0560">Oxidoreductase</keyword>
<dbReference type="InterPro" id="IPR020843">
    <property type="entry name" value="ER"/>
</dbReference>
<evidence type="ECO:0000259" key="6">
    <source>
        <dbReference type="SMART" id="SM00829"/>
    </source>
</evidence>
<dbReference type="GO" id="GO:0016491">
    <property type="term" value="F:oxidoreductase activity"/>
    <property type="evidence" value="ECO:0007669"/>
    <property type="project" value="UniProtKB-KW"/>
</dbReference>
<comment type="similarity">
    <text evidence="2">Belongs to the zinc-containing alcohol dehydrogenase family. Quinone oxidoreductase subfamily.</text>
</comment>
<evidence type="ECO:0000256" key="3">
    <source>
        <dbReference type="ARBA" id="ARBA00022946"/>
    </source>
</evidence>
<dbReference type="AlphaFoldDB" id="A0A146LFX7"/>
<dbReference type="InterPro" id="IPR011032">
    <property type="entry name" value="GroES-like_sf"/>
</dbReference>
<comment type="subcellular location">
    <subcellularLocation>
        <location evidence="1">Mitochondrion</location>
    </subcellularLocation>
</comment>
<dbReference type="InterPro" id="IPR013154">
    <property type="entry name" value="ADH-like_N"/>
</dbReference>
<dbReference type="PANTHER" id="PTHR11695">
    <property type="entry name" value="ALCOHOL DEHYDROGENASE RELATED"/>
    <property type="match status" value="1"/>
</dbReference>
<dbReference type="InterPro" id="IPR050700">
    <property type="entry name" value="YIM1/Zinc_Alcohol_DH_Fams"/>
</dbReference>
<keyword evidence="5" id="KW-0496">Mitochondrion</keyword>